<dbReference type="OrthoDB" id="201809at2759"/>
<accession>A0A830I1F7</accession>
<keyword evidence="3" id="KW-1185">Reference proteome</keyword>
<evidence type="ECO:0000313" key="2">
    <source>
        <dbReference type="EMBL" id="GHP11571.1"/>
    </source>
</evidence>
<feature type="region of interest" description="Disordered" evidence="1">
    <location>
        <begin position="183"/>
        <end position="249"/>
    </location>
</feature>
<comment type="caution">
    <text evidence="2">The sequence shown here is derived from an EMBL/GenBank/DDBJ whole genome shotgun (WGS) entry which is preliminary data.</text>
</comment>
<feature type="compositionally biased region" description="Basic and acidic residues" evidence="1">
    <location>
        <begin position="193"/>
        <end position="205"/>
    </location>
</feature>
<name>A0A830I1F7_9CHLO</name>
<feature type="compositionally biased region" description="Acidic residues" evidence="1">
    <location>
        <begin position="10"/>
        <end position="21"/>
    </location>
</feature>
<dbReference type="Proteomes" id="UP000660262">
    <property type="component" value="Unassembled WGS sequence"/>
</dbReference>
<proteinExistence type="predicted"/>
<dbReference type="EMBL" id="BNJQ01000035">
    <property type="protein sequence ID" value="GHP11571.1"/>
    <property type="molecule type" value="Genomic_DNA"/>
</dbReference>
<gene>
    <name evidence="2" type="ORF">PPROV_001029900</name>
</gene>
<reference evidence="2" key="1">
    <citation type="submission" date="2020-10" db="EMBL/GenBank/DDBJ databases">
        <title>Unveiling of a novel bifunctional photoreceptor, Dualchrome1, isolated from a cosmopolitan green alga.</title>
        <authorList>
            <person name="Suzuki S."/>
            <person name="Kawachi M."/>
        </authorList>
    </citation>
    <scope>NUCLEOTIDE SEQUENCE</scope>
    <source>
        <strain evidence="2">NIES 2893</strain>
    </source>
</reference>
<dbReference type="AlphaFoldDB" id="A0A830I1F7"/>
<sequence length="249" mass="27793">MGVHASTVAEEVDEDEEDEEHEPIAKLVEDVDIPQYLDDYLVLGVSVCFRKEKGKGLVEARQIEPIAPQSLECMTFNAPTSFVQVTAVTLGDALAYLHGTKEIPDCLKEGELCEYFQYKAEAAARCWKRPYPEEMLMGLVPLGSVKKYGKFDVENYPRVLNVERVVTDSDNVKQDLSIDVYGRTEDGEEVEEDAHIRNGAKRTDDGENPVVAASSKSKKVKKEEGKEDDEGDDNDNDNDDDDDIIGLLQ</sequence>
<feature type="compositionally biased region" description="Acidic residues" evidence="1">
    <location>
        <begin position="226"/>
        <end position="249"/>
    </location>
</feature>
<evidence type="ECO:0000256" key="1">
    <source>
        <dbReference type="SAM" id="MobiDB-lite"/>
    </source>
</evidence>
<evidence type="ECO:0000313" key="3">
    <source>
        <dbReference type="Proteomes" id="UP000660262"/>
    </source>
</evidence>
<feature type="region of interest" description="Disordered" evidence="1">
    <location>
        <begin position="1"/>
        <end position="21"/>
    </location>
</feature>
<organism evidence="2 3">
    <name type="scientific">Pycnococcus provasolii</name>
    <dbReference type="NCBI Taxonomy" id="41880"/>
    <lineage>
        <taxon>Eukaryota</taxon>
        <taxon>Viridiplantae</taxon>
        <taxon>Chlorophyta</taxon>
        <taxon>Pseudoscourfieldiophyceae</taxon>
        <taxon>Pseudoscourfieldiales</taxon>
        <taxon>Pycnococcaceae</taxon>
        <taxon>Pycnococcus</taxon>
    </lineage>
</organism>
<protein>
    <submittedName>
        <fullName evidence="2">Uncharacterized protein</fullName>
    </submittedName>
</protein>